<protein>
    <submittedName>
        <fullName evidence="2">Uncharacterized protein</fullName>
    </submittedName>
</protein>
<sequence>MGLAQAPERRIWSCFCRVLAAPHGAAGPSRRGSRRAVQRGRSRPARVLWEVG</sequence>
<proteinExistence type="predicted"/>
<accession>A0A017SWY2</accession>
<feature type="region of interest" description="Disordered" evidence="1">
    <location>
        <begin position="23"/>
        <end position="43"/>
    </location>
</feature>
<comment type="caution">
    <text evidence="2">The sequence shown here is derived from an EMBL/GenBank/DDBJ whole genome shotgun (WGS) entry which is preliminary data.</text>
</comment>
<evidence type="ECO:0000256" key="1">
    <source>
        <dbReference type="SAM" id="MobiDB-lite"/>
    </source>
</evidence>
<reference evidence="2 3" key="1">
    <citation type="submission" date="2013-05" db="EMBL/GenBank/DDBJ databases">
        <title>Genome assembly of Chondromyces apiculatus DSM 436.</title>
        <authorList>
            <person name="Sharma G."/>
            <person name="Khatri I."/>
            <person name="Kaur C."/>
            <person name="Mayilraj S."/>
            <person name="Subramanian S."/>
        </authorList>
    </citation>
    <scope>NUCLEOTIDE SEQUENCE [LARGE SCALE GENOMIC DNA]</scope>
    <source>
        <strain evidence="2 3">DSM 436</strain>
    </source>
</reference>
<dbReference type="EMBL" id="ASRX01000096">
    <property type="protein sequence ID" value="EYF00841.1"/>
    <property type="molecule type" value="Genomic_DNA"/>
</dbReference>
<dbReference type="Proteomes" id="UP000019678">
    <property type="component" value="Unassembled WGS sequence"/>
</dbReference>
<keyword evidence="3" id="KW-1185">Reference proteome</keyword>
<name>A0A017SWY2_9BACT</name>
<evidence type="ECO:0000313" key="3">
    <source>
        <dbReference type="Proteomes" id="UP000019678"/>
    </source>
</evidence>
<gene>
    <name evidence="2" type="ORF">CAP_8930</name>
</gene>
<evidence type="ECO:0000313" key="2">
    <source>
        <dbReference type="EMBL" id="EYF00841.1"/>
    </source>
</evidence>
<feature type="compositionally biased region" description="Basic residues" evidence="1">
    <location>
        <begin position="31"/>
        <end position="43"/>
    </location>
</feature>
<organism evidence="2 3">
    <name type="scientific">Chondromyces apiculatus DSM 436</name>
    <dbReference type="NCBI Taxonomy" id="1192034"/>
    <lineage>
        <taxon>Bacteria</taxon>
        <taxon>Pseudomonadati</taxon>
        <taxon>Myxococcota</taxon>
        <taxon>Polyangia</taxon>
        <taxon>Polyangiales</taxon>
        <taxon>Polyangiaceae</taxon>
        <taxon>Chondromyces</taxon>
    </lineage>
</organism>
<dbReference type="AlphaFoldDB" id="A0A017SWY2"/>
<dbReference type="STRING" id="1192034.CAP_8930"/>